<dbReference type="Proteomes" id="UP000005206">
    <property type="component" value="Chromosome 12"/>
</dbReference>
<gene>
    <name evidence="2" type="ORF">NECHADRAFT_87785</name>
</gene>
<dbReference type="Pfam" id="PF14033">
    <property type="entry name" value="DUF4246"/>
    <property type="match status" value="1"/>
</dbReference>
<evidence type="ECO:0000313" key="2">
    <source>
        <dbReference type="EMBL" id="EEU41751.1"/>
    </source>
</evidence>
<evidence type="ECO:0000259" key="1">
    <source>
        <dbReference type="Pfam" id="PF14033"/>
    </source>
</evidence>
<dbReference type="EMBL" id="GG698907">
    <property type="protein sequence ID" value="EEU41751.1"/>
    <property type="molecule type" value="Genomic_DNA"/>
</dbReference>
<keyword evidence="3" id="KW-1185">Reference proteome</keyword>
<accession>C7Z308</accession>
<dbReference type="RefSeq" id="XP_003047464.1">
    <property type="nucleotide sequence ID" value="XM_003047418.1"/>
</dbReference>
<dbReference type="VEuPathDB" id="FungiDB:NECHADRAFT_87785"/>
<dbReference type="HOGENOM" id="CLU_634742_0_0_1"/>
<reference evidence="2 3" key="1">
    <citation type="journal article" date="2009" name="PLoS Genet.">
        <title>The genome of Nectria haematococca: contribution of supernumerary chromosomes to gene expansion.</title>
        <authorList>
            <person name="Coleman J.J."/>
            <person name="Rounsley S.D."/>
            <person name="Rodriguez-Carres M."/>
            <person name="Kuo A."/>
            <person name="Wasmann C.C."/>
            <person name="Grimwood J."/>
            <person name="Schmutz J."/>
            <person name="Taga M."/>
            <person name="White G.J."/>
            <person name="Zhou S."/>
            <person name="Schwartz D.C."/>
            <person name="Freitag M."/>
            <person name="Ma L.J."/>
            <person name="Danchin E.G."/>
            <person name="Henrissat B."/>
            <person name="Coutinho P.M."/>
            <person name="Nelson D.R."/>
            <person name="Straney D."/>
            <person name="Napoli C.A."/>
            <person name="Barker B.M."/>
            <person name="Gribskov M."/>
            <person name="Rep M."/>
            <person name="Kroken S."/>
            <person name="Molnar I."/>
            <person name="Rensing C."/>
            <person name="Kennell J.C."/>
            <person name="Zamora J."/>
            <person name="Farman M.L."/>
            <person name="Selker E.U."/>
            <person name="Salamov A."/>
            <person name="Shapiro H."/>
            <person name="Pangilinan J."/>
            <person name="Lindquist E."/>
            <person name="Lamers C."/>
            <person name="Grigoriev I.V."/>
            <person name="Geiser D.M."/>
            <person name="Covert S.F."/>
            <person name="Temporini E."/>
            <person name="Vanetten H.D."/>
        </authorList>
    </citation>
    <scope>NUCLEOTIDE SEQUENCE [LARGE SCALE GENOMIC DNA]</scope>
    <source>
        <strain evidence="3">ATCC MYA-4622 / CBS 123669 / FGSC 9596 / NRRL 45880 / 77-13-4</strain>
    </source>
</reference>
<dbReference type="PANTHER" id="PTHR33119:SF1">
    <property type="entry name" value="FE2OG DIOXYGENASE DOMAIN-CONTAINING PROTEIN"/>
    <property type="match status" value="1"/>
</dbReference>
<dbReference type="PANTHER" id="PTHR33119">
    <property type="entry name" value="IFI3P"/>
    <property type="match status" value="1"/>
</dbReference>
<protein>
    <recommendedName>
        <fullName evidence="1">DUF4246 domain-containing protein</fullName>
    </recommendedName>
</protein>
<feature type="domain" description="DUF4246" evidence="1">
    <location>
        <begin position="2"/>
        <end position="355"/>
    </location>
</feature>
<dbReference type="eggNOG" id="ENOG502QQIE">
    <property type="taxonomic scope" value="Eukaryota"/>
</dbReference>
<dbReference type="AlphaFoldDB" id="C7Z308"/>
<evidence type="ECO:0000313" key="3">
    <source>
        <dbReference type="Proteomes" id="UP000005206"/>
    </source>
</evidence>
<dbReference type="GeneID" id="9676205"/>
<sequence length="432" mass="49991">MVQDLVHPSMYPFVYGRSNFIQEETVGVYDALDHVGKGAAVPKDDQPESDHVFWSTTYQWLPANISFRDDGTVKFTSYVKTLNPEKFPEIYETLERIIDKTISAWDQCLHEYTNWKEGPVAGRVDSRFYKTTEASDSDDSIWAPELDVAKLKDIDVNLTHEELEQLEDMACFENGNTQIGWKTQHERMRNGLPPLTPNVEDSHIARAKWEKVREAKLPEPRDFEEIDYAPEQILREKFKENGLQVIVNMANIELTPEKPEFPAGGWCVSEKICATALYYLDSDIVTPSHLSFRTQTDSYLSDRIHAKQDEYNWLERVYGTALRGYGFSTCVQNFRDGQTKQGRLLAFPNMLPYQDRPQAFHHALARRPSPVHHIYRQRASSAATRLVESQSGSEGLMSVEEAREHRLKLMDQRTRKDEAKSGEKWYYSFCER</sequence>
<dbReference type="InterPro" id="IPR025340">
    <property type="entry name" value="DUF4246"/>
</dbReference>
<dbReference type="OMA" id="YEAHSEP"/>
<name>C7Z308_FUSV7</name>
<organism evidence="2 3">
    <name type="scientific">Fusarium vanettenii (strain ATCC MYA-4622 / CBS 123669 / FGSC 9596 / NRRL 45880 / 77-13-4)</name>
    <name type="common">Fusarium solani subsp. pisi</name>
    <dbReference type="NCBI Taxonomy" id="660122"/>
    <lineage>
        <taxon>Eukaryota</taxon>
        <taxon>Fungi</taxon>
        <taxon>Dikarya</taxon>
        <taxon>Ascomycota</taxon>
        <taxon>Pezizomycotina</taxon>
        <taxon>Sordariomycetes</taxon>
        <taxon>Hypocreomycetidae</taxon>
        <taxon>Hypocreales</taxon>
        <taxon>Nectriaceae</taxon>
        <taxon>Fusarium</taxon>
        <taxon>Fusarium solani species complex</taxon>
        <taxon>Fusarium vanettenii</taxon>
    </lineage>
</organism>
<dbReference type="KEGG" id="nhe:NECHADRAFT_87785"/>
<dbReference type="OrthoDB" id="415532at2759"/>
<dbReference type="InterPro" id="IPR049192">
    <property type="entry name" value="DUF4246_C"/>
</dbReference>
<proteinExistence type="predicted"/>
<dbReference type="InParanoid" id="C7Z308"/>